<organism evidence="2 3">
    <name type="scientific">Kytococcus schroeteri</name>
    <dbReference type="NCBI Taxonomy" id="138300"/>
    <lineage>
        <taxon>Bacteria</taxon>
        <taxon>Bacillati</taxon>
        <taxon>Actinomycetota</taxon>
        <taxon>Actinomycetes</taxon>
        <taxon>Micrococcales</taxon>
        <taxon>Kytococcaceae</taxon>
        <taxon>Kytococcus</taxon>
    </lineage>
</organism>
<keyword evidence="3" id="KW-1185">Reference proteome</keyword>
<name>A0A2I1PBS8_9MICO</name>
<dbReference type="AlphaFoldDB" id="A0A2I1PBS8"/>
<dbReference type="RefSeq" id="WP_101849352.1">
    <property type="nucleotide sequence ID" value="NZ_PKIZ01000006.1"/>
</dbReference>
<protein>
    <recommendedName>
        <fullName evidence="1">AbiEi antitoxin N-terminal domain-containing protein</fullName>
    </recommendedName>
</protein>
<gene>
    <name evidence="2" type="ORF">CYJ76_04290</name>
</gene>
<reference evidence="2 3" key="1">
    <citation type="submission" date="2017-12" db="EMBL/GenBank/DDBJ databases">
        <title>Phylogenetic diversity of female urinary microbiome.</title>
        <authorList>
            <person name="Thomas-White K."/>
            <person name="Wolfe A.J."/>
        </authorList>
    </citation>
    <scope>NUCLEOTIDE SEQUENCE [LARGE SCALE GENOMIC DNA]</scope>
    <source>
        <strain evidence="2 3">UMB1298</strain>
    </source>
</reference>
<feature type="domain" description="AbiEi antitoxin N-terminal" evidence="1">
    <location>
        <begin position="18"/>
        <end position="61"/>
    </location>
</feature>
<comment type="caution">
    <text evidence="2">The sequence shown here is derived from an EMBL/GenBank/DDBJ whole genome shotgun (WGS) entry which is preliminary data.</text>
</comment>
<proteinExistence type="predicted"/>
<evidence type="ECO:0000313" key="3">
    <source>
        <dbReference type="Proteomes" id="UP000234206"/>
    </source>
</evidence>
<accession>A0A2I1PBS8</accession>
<dbReference type="InterPro" id="IPR025159">
    <property type="entry name" value="AbiEi_N"/>
</dbReference>
<dbReference type="OrthoDB" id="5517693at2"/>
<dbReference type="Pfam" id="PF13338">
    <property type="entry name" value="AbiEi_4"/>
    <property type="match status" value="1"/>
</dbReference>
<evidence type="ECO:0000259" key="1">
    <source>
        <dbReference type="Pfam" id="PF13338"/>
    </source>
</evidence>
<dbReference type="Proteomes" id="UP000234206">
    <property type="component" value="Unassembled WGS sequence"/>
</dbReference>
<evidence type="ECO:0000313" key="2">
    <source>
        <dbReference type="EMBL" id="PKZ42072.1"/>
    </source>
</evidence>
<sequence length="350" mass="37871">MTSPTGAPSHAASLPGLDTVLARHGGTATTSDLAMLGATPAQVRRLVARRTLVRVGRGAYVEGALLHGARPHRAHALRALAVGRTWPEGTAVSHDSAALLLQLPVLGRVGLVHGTRTRHGVSRARSGAVLHGGRLHRPPEEISGCPVATAAEAAAGVASLHGCDAAVAVLDAALHRRLQHERMVAGEIPWDPSRLWEGEWLWGRGRPPGTTSMEEVHAVLASRRGHRVAPLLRTAAGLVDPACESVGETRARLLLWRLGYRVRSQVELRDAVGRLVARVDFALEDEAVAIEFDGMEKYERYGRTPAEDKRRDLAIRDLGFEPVHVGWDHLGHPEAVRRLVEDARRTVRAR</sequence>
<dbReference type="EMBL" id="PKIZ01000006">
    <property type="protein sequence ID" value="PKZ42072.1"/>
    <property type="molecule type" value="Genomic_DNA"/>
</dbReference>